<dbReference type="EMBL" id="BAAAOR010000039">
    <property type="protein sequence ID" value="GAA1542030.1"/>
    <property type="molecule type" value="Genomic_DNA"/>
</dbReference>
<accession>A0ABN2BKT9</accession>
<evidence type="ECO:0000256" key="2">
    <source>
        <dbReference type="ARBA" id="ARBA00023136"/>
    </source>
</evidence>
<evidence type="ECO:0000313" key="3">
    <source>
        <dbReference type="EMBL" id="GAA1542030.1"/>
    </source>
</evidence>
<keyword evidence="4" id="KW-1185">Reference proteome</keyword>
<comment type="caution">
    <text evidence="3">The sequence shown here is derived from an EMBL/GenBank/DDBJ whole genome shotgun (WGS) entry which is preliminary data.</text>
</comment>
<dbReference type="PANTHER" id="PTHR37042">
    <property type="entry name" value="OUTER MEMBRANE PROTEIN RV1973"/>
    <property type="match status" value="1"/>
</dbReference>
<reference evidence="3 4" key="1">
    <citation type="journal article" date="2019" name="Int. J. Syst. Evol. Microbiol.">
        <title>The Global Catalogue of Microorganisms (GCM) 10K type strain sequencing project: providing services to taxonomists for standard genome sequencing and annotation.</title>
        <authorList>
            <consortium name="The Broad Institute Genomics Platform"/>
            <consortium name="The Broad Institute Genome Sequencing Center for Infectious Disease"/>
            <person name="Wu L."/>
            <person name="Ma J."/>
        </authorList>
    </citation>
    <scope>NUCLEOTIDE SEQUENCE [LARGE SCALE GENOMIC DNA]</scope>
    <source>
        <strain evidence="3 4">JCM 14942</strain>
    </source>
</reference>
<name>A0ABN2BKT9_9ACTN</name>
<dbReference type="Proteomes" id="UP001500842">
    <property type="component" value="Unassembled WGS sequence"/>
</dbReference>
<keyword evidence="2" id="KW-0472">Membrane</keyword>
<evidence type="ECO:0000256" key="1">
    <source>
        <dbReference type="ARBA" id="ARBA00004370"/>
    </source>
</evidence>
<dbReference type="PANTHER" id="PTHR37042:SF4">
    <property type="entry name" value="OUTER MEMBRANE PROTEIN RV1973"/>
    <property type="match status" value="1"/>
</dbReference>
<dbReference type="RefSeq" id="WP_141002760.1">
    <property type="nucleotide sequence ID" value="NZ_BAAAOR010000039.1"/>
</dbReference>
<organism evidence="3 4">
    <name type="scientific">Nocardioides humi</name>
    <dbReference type="NCBI Taxonomy" id="449461"/>
    <lineage>
        <taxon>Bacteria</taxon>
        <taxon>Bacillati</taxon>
        <taxon>Actinomycetota</taxon>
        <taxon>Actinomycetes</taxon>
        <taxon>Propionibacteriales</taxon>
        <taxon>Nocardioidaceae</taxon>
        <taxon>Nocardioides</taxon>
    </lineage>
</organism>
<protein>
    <recommendedName>
        <fullName evidence="5">Mce-associated membrane protein</fullName>
    </recommendedName>
</protein>
<proteinExistence type="predicted"/>
<gene>
    <name evidence="3" type="ORF">GCM10009788_50820</name>
</gene>
<sequence length="186" mass="19832">MSRDVKPGTLVVALAAALVASLAAVAWLVVQERGASGDLEDAQSRAQALTARDDAEKAALEAAKEVLVEITSYSWKDGEHDFAWVDKIANAELREKLAPNVGDLQKAIVEGKVTAQGQVVDAAARAVDDHQVEVLAFVDQAITDEENTDVKIEEQRVSMTLRLEGGAWLVDRLELLSGANSGEGAQ</sequence>
<evidence type="ECO:0008006" key="5">
    <source>
        <dbReference type="Google" id="ProtNLM"/>
    </source>
</evidence>
<comment type="subcellular location">
    <subcellularLocation>
        <location evidence="1">Membrane</location>
    </subcellularLocation>
</comment>
<evidence type="ECO:0000313" key="4">
    <source>
        <dbReference type="Proteomes" id="UP001500842"/>
    </source>
</evidence>